<organism evidence="3 4">
    <name type="scientific">Pseudomonas wadenswilerensis</name>
    <dbReference type="NCBI Taxonomy" id="1785161"/>
    <lineage>
        <taxon>Bacteria</taxon>
        <taxon>Pseudomonadati</taxon>
        <taxon>Pseudomonadota</taxon>
        <taxon>Gammaproteobacteria</taxon>
        <taxon>Pseudomonadales</taxon>
        <taxon>Pseudomonadaceae</taxon>
        <taxon>Pseudomonas</taxon>
    </lineage>
</organism>
<accession>A0A380T0X9</accession>
<keyword evidence="2" id="KW-0732">Signal</keyword>
<protein>
    <submittedName>
        <fullName evidence="3">Alginate biosynthesis protein AlgK</fullName>
    </submittedName>
</protein>
<evidence type="ECO:0000313" key="4">
    <source>
        <dbReference type="Proteomes" id="UP000255177"/>
    </source>
</evidence>
<feature type="region of interest" description="Disordered" evidence="1">
    <location>
        <begin position="252"/>
        <end position="276"/>
    </location>
</feature>
<dbReference type="RefSeq" id="WP_115087174.1">
    <property type="nucleotide sequence ID" value="NZ_CBCSFG010000032.1"/>
</dbReference>
<name>A0A380T0X9_9PSED</name>
<dbReference type="AlphaFoldDB" id="A0A380T0X9"/>
<dbReference type="Proteomes" id="UP000255177">
    <property type="component" value="Unassembled WGS sequence"/>
</dbReference>
<evidence type="ECO:0000256" key="2">
    <source>
        <dbReference type="SAM" id="SignalP"/>
    </source>
</evidence>
<dbReference type="EMBL" id="UIDD01000008">
    <property type="protein sequence ID" value="SUQ63625.1"/>
    <property type="molecule type" value="Genomic_DNA"/>
</dbReference>
<reference evidence="4" key="1">
    <citation type="submission" date="2018-07" db="EMBL/GenBank/DDBJ databases">
        <authorList>
            <person name="Blom J."/>
        </authorList>
    </citation>
    <scope>NUCLEOTIDE SEQUENCE [LARGE SCALE GENOMIC DNA]</scope>
    <source>
        <strain evidence="4">CCOS 864</strain>
    </source>
</reference>
<gene>
    <name evidence="3" type="primary">algK</name>
    <name evidence="3" type="ORF">CCOS864_03078</name>
</gene>
<sequence length="483" mass="53304">MNAKTPSRLLLASIGLACASSALAGQSLEQIRYALYKDPGANVSADLRALADRGDLASKLLLGDVLANSDGASRPEIIGLYKEAFADGRGQVPALASLARLLDRTPSLQNSQREWMAQALTRYPATLDPRNASTTLEVFLVYPQLVSTEQAAQLLALYQQSCLLNCRPELYQAVLAERQGDRAGAERWYQQAVRVDVRAIDRYYRFLGDDQDRAFPAFARSLEALRPTLAVEIVHRIGSLLDSINSVQRAEQEADRYERQASAMGPARVQPDAAQLAADKQRSDALDLARGEAHRWRDNAVERGFVPAMVSKANYMISNPTEHNAEETQALIDQVRAREATRAKALQASFYMVNNWLTLDPDKARALIDELLANRYPDAELLLAEYYSKGVADQPDQDQALAIFQAQARAGSTAAWYRMATLHAYGRAICHDPVKAYTYAQVALALGENGARSLVKRLEKTLKKDDIARALAARNDLLKEATL</sequence>
<dbReference type="InterPro" id="IPR011990">
    <property type="entry name" value="TPR-like_helical_dom_sf"/>
</dbReference>
<proteinExistence type="predicted"/>
<evidence type="ECO:0000256" key="1">
    <source>
        <dbReference type="SAM" id="MobiDB-lite"/>
    </source>
</evidence>
<dbReference type="Gene3D" id="1.25.40.10">
    <property type="entry name" value="Tetratricopeptide repeat domain"/>
    <property type="match status" value="2"/>
</dbReference>
<evidence type="ECO:0000313" key="3">
    <source>
        <dbReference type="EMBL" id="SUQ63625.1"/>
    </source>
</evidence>
<keyword evidence="4" id="KW-1185">Reference proteome</keyword>
<feature type="chain" id="PRO_5016929133" evidence="2">
    <location>
        <begin position="25"/>
        <end position="483"/>
    </location>
</feature>
<feature type="signal peptide" evidence="2">
    <location>
        <begin position="1"/>
        <end position="24"/>
    </location>
</feature>
<dbReference type="SUPFAM" id="SSF81901">
    <property type="entry name" value="HCP-like"/>
    <property type="match status" value="1"/>
</dbReference>